<organism evidence="2 3">
    <name type="scientific">Heracleum sosnowskyi</name>
    <dbReference type="NCBI Taxonomy" id="360622"/>
    <lineage>
        <taxon>Eukaryota</taxon>
        <taxon>Viridiplantae</taxon>
        <taxon>Streptophyta</taxon>
        <taxon>Embryophyta</taxon>
        <taxon>Tracheophyta</taxon>
        <taxon>Spermatophyta</taxon>
        <taxon>Magnoliopsida</taxon>
        <taxon>eudicotyledons</taxon>
        <taxon>Gunneridae</taxon>
        <taxon>Pentapetalae</taxon>
        <taxon>asterids</taxon>
        <taxon>campanulids</taxon>
        <taxon>Apiales</taxon>
        <taxon>Apiaceae</taxon>
        <taxon>Apioideae</taxon>
        <taxon>apioid superclade</taxon>
        <taxon>Tordylieae</taxon>
        <taxon>Tordyliinae</taxon>
        <taxon>Heracleum</taxon>
    </lineage>
</organism>
<keyword evidence="3" id="KW-1185">Reference proteome</keyword>
<gene>
    <name evidence="2" type="ORF">POM88_041467</name>
</gene>
<dbReference type="PANTHER" id="PTHR31476:SF12">
    <property type="entry name" value="UBIQUITIN CARBOXYL-TERMINAL HYDROLASE FAMILY PROTEIN"/>
    <property type="match status" value="1"/>
</dbReference>
<evidence type="ECO:0000313" key="3">
    <source>
        <dbReference type="Proteomes" id="UP001237642"/>
    </source>
</evidence>
<dbReference type="InterPro" id="IPR021099">
    <property type="entry name" value="PORR_domain"/>
</dbReference>
<dbReference type="AlphaFoldDB" id="A0AAD8HG84"/>
<feature type="domain" description="PORR" evidence="1">
    <location>
        <begin position="9"/>
        <end position="218"/>
    </location>
</feature>
<protein>
    <submittedName>
        <fullName evidence="2">PORR domain-containing protein</fullName>
    </submittedName>
</protein>
<sequence length="263" mass="31213">MGRFMCMPLRLVRRELGLPEDFRVSILGKYCKDFRLVDLEIVELVDRGDESLRVAKIEEWREREYREKWLSEFETKYAFPIDFPTGFKIVAGFKEKLKNWQRMNYVKPYDVNEVVRVRTCGGIERFEKRAVAILHELLSLTVEKMIEVERLVHFRKDLGIEVNLRELILKHPGIFYISTKGSTQLVFLREAYSRGCLVEINQIYDVRRKMLELMLMGCRNTKELKIEKEEIKDRSGNQVVHMIVKEVVMILTCYLDSGEMSWS</sequence>
<dbReference type="GO" id="GO:0003723">
    <property type="term" value="F:RNA binding"/>
    <property type="evidence" value="ECO:0007669"/>
    <property type="project" value="InterPro"/>
</dbReference>
<dbReference type="Pfam" id="PF11955">
    <property type="entry name" value="PORR"/>
    <property type="match status" value="1"/>
</dbReference>
<comment type="caution">
    <text evidence="2">The sequence shown here is derived from an EMBL/GenBank/DDBJ whole genome shotgun (WGS) entry which is preliminary data.</text>
</comment>
<dbReference type="Proteomes" id="UP001237642">
    <property type="component" value="Unassembled WGS sequence"/>
</dbReference>
<reference evidence="2" key="2">
    <citation type="submission" date="2023-05" db="EMBL/GenBank/DDBJ databases">
        <authorList>
            <person name="Schelkunov M.I."/>
        </authorList>
    </citation>
    <scope>NUCLEOTIDE SEQUENCE</scope>
    <source>
        <strain evidence="2">Hsosn_3</strain>
        <tissue evidence="2">Leaf</tissue>
    </source>
</reference>
<dbReference type="EMBL" id="JAUIZM010000009">
    <property type="protein sequence ID" value="KAK1365906.1"/>
    <property type="molecule type" value="Genomic_DNA"/>
</dbReference>
<name>A0AAD8HG84_9APIA</name>
<proteinExistence type="predicted"/>
<reference evidence="2" key="1">
    <citation type="submission" date="2023-02" db="EMBL/GenBank/DDBJ databases">
        <title>Genome of toxic invasive species Heracleum sosnowskyi carries increased number of genes despite the absence of recent whole-genome duplications.</title>
        <authorList>
            <person name="Schelkunov M."/>
            <person name="Shtratnikova V."/>
            <person name="Makarenko M."/>
            <person name="Klepikova A."/>
            <person name="Omelchenko D."/>
            <person name="Novikova G."/>
            <person name="Obukhova E."/>
            <person name="Bogdanov V."/>
            <person name="Penin A."/>
            <person name="Logacheva M."/>
        </authorList>
    </citation>
    <scope>NUCLEOTIDE SEQUENCE</scope>
    <source>
        <strain evidence="2">Hsosn_3</strain>
        <tissue evidence="2">Leaf</tissue>
    </source>
</reference>
<dbReference type="InterPro" id="IPR045040">
    <property type="entry name" value="PORR_fam"/>
</dbReference>
<evidence type="ECO:0000259" key="1">
    <source>
        <dbReference type="Pfam" id="PF11955"/>
    </source>
</evidence>
<evidence type="ECO:0000313" key="2">
    <source>
        <dbReference type="EMBL" id="KAK1365906.1"/>
    </source>
</evidence>
<accession>A0AAD8HG84</accession>
<dbReference type="PANTHER" id="PTHR31476">
    <property type="entry name" value="PROTEIN WHAT'S THIS FACTOR 1 HOMOLOG, CHLOROPLASTIC"/>
    <property type="match status" value="1"/>
</dbReference>